<sequence length="202" mass="22626">MTNLNIKVVSDAILQVAIFSQTARFTTYMVLPNDTFTVSWHPFYLDPSLPKTGIDRNVHLARKIEPERMEWATTYLSSLGTTEGINFSWQGKVGTARDAQRLVQLAKTKSSETEDRLVSTMFKVHFEERGDILSQDVLVAIGEKASLDKSEVKEWLDRGKGGQKVDQEVPEAYKKGIRGVPHFTIKRSIRAISTGSSEGMSC</sequence>
<gene>
    <name evidence="2" type="ORF">MFIFM68171_07728</name>
</gene>
<dbReference type="GeneID" id="98178471"/>
<name>A0ABQ0GIC8_9PEZI</name>
<dbReference type="InterPro" id="IPR001853">
    <property type="entry name" value="DSBA-like_thioredoxin_dom"/>
</dbReference>
<comment type="caution">
    <text evidence="2">The sequence shown here is derived from an EMBL/GenBank/DDBJ whole genome shotgun (WGS) entry which is preliminary data.</text>
</comment>
<dbReference type="Proteomes" id="UP001628179">
    <property type="component" value="Unassembled WGS sequence"/>
</dbReference>
<evidence type="ECO:0000313" key="2">
    <source>
        <dbReference type="EMBL" id="GAB1317518.1"/>
    </source>
</evidence>
<dbReference type="Pfam" id="PF01323">
    <property type="entry name" value="DSBA"/>
    <property type="match status" value="1"/>
</dbReference>
<proteinExistence type="predicted"/>
<accession>A0ABQ0GIC8</accession>
<keyword evidence="3" id="KW-1185">Reference proteome</keyword>
<feature type="domain" description="DSBA-like thioredoxin" evidence="1">
    <location>
        <begin position="35"/>
        <end position="188"/>
    </location>
</feature>
<evidence type="ECO:0000313" key="3">
    <source>
        <dbReference type="Proteomes" id="UP001628179"/>
    </source>
</evidence>
<dbReference type="PANTHER" id="PTHR13887">
    <property type="entry name" value="GLUTATHIONE S-TRANSFERASE KAPPA"/>
    <property type="match status" value="1"/>
</dbReference>
<dbReference type="RefSeq" id="XP_070919249.1">
    <property type="nucleotide sequence ID" value="XM_071063148.1"/>
</dbReference>
<organism evidence="2 3">
    <name type="scientific">Madurella fahalii</name>
    <dbReference type="NCBI Taxonomy" id="1157608"/>
    <lineage>
        <taxon>Eukaryota</taxon>
        <taxon>Fungi</taxon>
        <taxon>Dikarya</taxon>
        <taxon>Ascomycota</taxon>
        <taxon>Pezizomycotina</taxon>
        <taxon>Sordariomycetes</taxon>
        <taxon>Sordariomycetidae</taxon>
        <taxon>Sordariales</taxon>
        <taxon>Sordariales incertae sedis</taxon>
        <taxon>Madurella</taxon>
    </lineage>
</organism>
<reference evidence="2 3" key="1">
    <citation type="submission" date="2024-09" db="EMBL/GenBank/DDBJ databases">
        <title>Itraconazole resistance in Madurella fahalii resulting from another homologue of gene encoding cytochrome P450 14-alpha sterol demethylase (CYP51).</title>
        <authorList>
            <person name="Yoshioka I."/>
            <person name="Fahal A.H."/>
            <person name="Kaneko S."/>
            <person name="Yaguchi T."/>
        </authorList>
    </citation>
    <scope>NUCLEOTIDE SEQUENCE [LARGE SCALE GENOMIC DNA]</scope>
    <source>
        <strain evidence="2 3">IFM 68171</strain>
    </source>
</reference>
<dbReference type="Gene3D" id="3.40.30.10">
    <property type="entry name" value="Glutaredoxin"/>
    <property type="match status" value="1"/>
</dbReference>
<dbReference type="SUPFAM" id="SSF52833">
    <property type="entry name" value="Thioredoxin-like"/>
    <property type="match status" value="1"/>
</dbReference>
<dbReference type="InterPro" id="IPR036249">
    <property type="entry name" value="Thioredoxin-like_sf"/>
</dbReference>
<dbReference type="EMBL" id="BAAFSV010000004">
    <property type="protein sequence ID" value="GAB1317518.1"/>
    <property type="molecule type" value="Genomic_DNA"/>
</dbReference>
<evidence type="ECO:0000259" key="1">
    <source>
        <dbReference type="Pfam" id="PF01323"/>
    </source>
</evidence>
<protein>
    <recommendedName>
        <fullName evidence="1">DSBA-like thioredoxin domain-containing protein</fullName>
    </recommendedName>
</protein>
<dbReference type="PANTHER" id="PTHR13887:SF41">
    <property type="entry name" value="THIOREDOXIN SUPERFAMILY PROTEIN"/>
    <property type="match status" value="1"/>
</dbReference>